<name>A0A239AVP0_9ACTN</name>
<evidence type="ECO:0000313" key="2">
    <source>
        <dbReference type="Proteomes" id="UP000198403"/>
    </source>
</evidence>
<protein>
    <submittedName>
        <fullName evidence="1">Uncharacterized protein</fullName>
    </submittedName>
</protein>
<evidence type="ECO:0000313" key="1">
    <source>
        <dbReference type="EMBL" id="SNR99094.1"/>
    </source>
</evidence>
<reference evidence="1 2" key="1">
    <citation type="submission" date="2017-06" db="EMBL/GenBank/DDBJ databases">
        <authorList>
            <person name="Kim H.J."/>
            <person name="Triplett B.A."/>
        </authorList>
    </citation>
    <scope>NUCLEOTIDE SEQUENCE [LARGE SCALE GENOMIC DNA]</scope>
    <source>
        <strain evidence="1 2">DSM 44272</strain>
    </source>
</reference>
<gene>
    <name evidence="1" type="ORF">SAMN06272737_1583</name>
</gene>
<dbReference type="EMBL" id="FZNO01000058">
    <property type="protein sequence ID" value="SNR99094.1"/>
    <property type="molecule type" value="Genomic_DNA"/>
</dbReference>
<organism evidence="1 2">
    <name type="scientific">Blastococcus mobilis</name>
    <dbReference type="NCBI Taxonomy" id="1938746"/>
    <lineage>
        <taxon>Bacteria</taxon>
        <taxon>Bacillati</taxon>
        <taxon>Actinomycetota</taxon>
        <taxon>Actinomycetes</taxon>
        <taxon>Geodermatophilales</taxon>
        <taxon>Geodermatophilaceae</taxon>
        <taxon>Blastococcus</taxon>
    </lineage>
</organism>
<sequence>MNQLFGPQTRLDGVIFVASYGYSEIWQRNIDVVANNLSPYDIRSLLEWNRRQEVDNFSEVCNRIVDKHELTDGNGGPRWLLVLANKADLYWPTIAAAESYYRRGSSTDFDQHAQRMLSQLGSLAIDYRVLPVATQALDFRFGSSRGLITAQTQLTNDQCDASLLCLVETIGELCNG</sequence>
<dbReference type="AlphaFoldDB" id="A0A239AVP0"/>
<proteinExistence type="predicted"/>
<dbReference type="Proteomes" id="UP000198403">
    <property type="component" value="Unassembled WGS sequence"/>
</dbReference>
<keyword evidence="2" id="KW-1185">Reference proteome</keyword>
<accession>A0A239AVP0</accession>